<dbReference type="PANTHER" id="PTHR14226:SF76">
    <property type="entry name" value="NTE FAMILY PROTEIN RSSA"/>
    <property type="match status" value="1"/>
</dbReference>
<accession>A0A081BYN2</accession>
<dbReference type="SUPFAM" id="SSF52151">
    <property type="entry name" value="FabD/lysophospholipase-like"/>
    <property type="match status" value="1"/>
</dbReference>
<evidence type="ECO:0000256" key="4">
    <source>
        <dbReference type="PROSITE-ProRule" id="PRU01161"/>
    </source>
</evidence>
<evidence type="ECO:0000256" key="1">
    <source>
        <dbReference type="ARBA" id="ARBA00022801"/>
    </source>
</evidence>
<dbReference type="GO" id="GO:0016787">
    <property type="term" value="F:hydrolase activity"/>
    <property type="evidence" value="ECO:0007669"/>
    <property type="project" value="UniProtKB-UniRule"/>
</dbReference>
<protein>
    <recommendedName>
        <fullName evidence="5">PNPLA domain-containing protein</fullName>
    </recommendedName>
</protein>
<feature type="active site" description="Nucleophile" evidence="4">
    <location>
        <position position="42"/>
    </location>
</feature>
<name>A0A081BYN2_VECG1</name>
<reference evidence="6" key="1">
    <citation type="journal article" date="2015" name="PeerJ">
        <title>First genomic representation of candidate bacterial phylum KSB3 points to enhanced environmental sensing as a trigger of wastewater bulking.</title>
        <authorList>
            <person name="Sekiguchi Y."/>
            <person name="Ohashi A."/>
            <person name="Parks D.H."/>
            <person name="Yamauchi T."/>
            <person name="Tyson G.W."/>
            <person name="Hugenholtz P."/>
        </authorList>
    </citation>
    <scope>NUCLEOTIDE SEQUENCE [LARGE SCALE GENOMIC DNA]</scope>
</reference>
<dbReference type="eggNOG" id="COG1752">
    <property type="taxonomic scope" value="Bacteria"/>
</dbReference>
<dbReference type="InterPro" id="IPR050301">
    <property type="entry name" value="NTE"/>
</dbReference>
<dbReference type="Pfam" id="PF01734">
    <property type="entry name" value="Patatin"/>
    <property type="match status" value="1"/>
</dbReference>
<feature type="active site" description="Proton acceptor" evidence="4">
    <location>
        <position position="157"/>
    </location>
</feature>
<feature type="short sequence motif" description="DGA/G" evidence="4">
    <location>
        <begin position="157"/>
        <end position="159"/>
    </location>
</feature>
<keyword evidence="3 4" id="KW-0443">Lipid metabolism</keyword>
<feature type="domain" description="PNPLA" evidence="5">
    <location>
        <begin position="9"/>
        <end position="170"/>
    </location>
</feature>
<keyword evidence="2 4" id="KW-0442">Lipid degradation</keyword>
<organism evidence="6">
    <name type="scientific">Vecturithrix granuli</name>
    <dbReference type="NCBI Taxonomy" id="1499967"/>
    <lineage>
        <taxon>Bacteria</taxon>
        <taxon>Candidatus Moduliflexota</taxon>
        <taxon>Candidatus Vecturitrichia</taxon>
        <taxon>Candidatus Vecturitrichales</taxon>
        <taxon>Candidatus Vecturitrichaceae</taxon>
        <taxon>Candidatus Vecturithrix</taxon>
    </lineage>
</organism>
<gene>
    <name evidence="6" type="ORF">U27_04404</name>
</gene>
<keyword evidence="7" id="KW-1185">Reference proteome</keyword>
<evidence type="ECO:0000256" key="2">
    <source>
        <dbReference type="ARBA" id="ARBA00022963"/>
    </source>
</evidence>
<dbReference type="EMBL" id="DF820466">
    <property type="protein sequence ID" value="GAK57437.1"/>
    <property type="molecule type" value="Genomic_DNA"/>
</dbReference>
<comment type="caution">
    <text evidence="4">Lacks conserved residue(s) required for the propagation of feature annotation.</text>
</comment>
<evidence type="ECO:0000259" key="5">
    <source>
        <dbReference type="PROSITE" id="PS51635"/>
    </source>
</evidence>
<dbReference type="PROSITE" id="PS51635">
    <property type="entry name" value="PNPLA"/>
    <property type="match status" value="1"/>
</dbReference>
<dbReference type="HOGENOM" id="CLU_047251_2_0_0"/>
<dbReference type="InterPro" id="IPR002641">
    <property type="entry name" value="PNPLA_dom"/>
</dbReference>
<proteinExistence type="predicted"/>
<dbReference type="InterPro" id="IPR016035">
    <property type="entry name" value="Acyl_Trfase/lysoPLipase"/>
</dbReference>
<dbReference type="AlphaFoldDB" id="A0A081BYN2"/>
<evidence type="ECO:0000256" key="3">
    <source>
        <dbReference type="ARBA" id="ARBA00023098"/>
    </source>
</evidence>
<sequence>MTTRKKLGLALGSGSARGFSHIGVIRVLEAAQIPIDCIAGTSIGAIVGAFYAAGKLEHYEEFSRQLAWKEILNFMLDPLLPVSGLLSGKKLERFFDSFLQDQNIEDFALPFAAIAADVVTGEEVILTRGNAVKAIRASMSLPGIFTPVYLQDRFLVDGGIVSPVPVHAARTLGADVVIAVNLAAEMSKRTLISSVKATAEHFQSLGHVRDEENDLKENLVQKEMRAIGIELPGFVRETVVKGKNFVEEQAQALEHWFDEKVERGRSVVEETSSLFSDWFKKDEKTAELPNIFGVIFNSINIMQYEIAKSQLRQNPANMLLEPDLAHIRLLDFDRAEECIQEGERVTRAALPKIQELLGL</sequence>
<feature type="short sequence motif" description="GXSXG" evidence="4">
    <location>
        <begin position="40"/>
        <end position="44"/>
    </location>
</feature>
<dbReference type="STRING" id="1499967.U27_04404"/>
<dbReference type="PANTHER" id="PTHR14226">
    <property type="entry name" value="NEUROPATHY TARGET ESTERASE/SWISS CHEESE D.MELANOGASTER"/>
    <property type="match status" value="1"/>
</dbReference>
<evidence type="ECO:0000313" key="6">
    <source>
        <dbReference type="EMBL" id="GAK57437.1"/>
    </source>
</evidence>
<dbReference type="GO" id="GO:0016042">
    <property type="term" value="P:lipid catabolic process"/>
    <property type="evidence" value="ECO:0007669"/>
    <property type="project" value="UniProtKB-UniRule"/>
</dbReference>
<keyword evidence="1 4" id="KW-0378">Hydrolase</keyword>
<dbReference type="Proteomes" id="UP000030661">
    <property type="component" value="Unassembled WGS sequence"/>
</dbReference>
<evidence type="ECO:0000313" key="7">
    <source>
        <dbReference type="Proteomes" id="UP000030661"/>
    </source>
</evidence>
<dbReference type="Gene3D" id="3.40.1090.10">
    <property type="entry name" value="Cytosolic phospholipase A2 catalytic domain"/>
    <property type="match status" value="2"/>
</dbReference>